<gene>
    <name evidence="2" type="ORF">EGYM00163_LOCUS29141</name>
</gene>
<evidence type="ECO:0000313" key="2">
    <source>
        <dbReference type="EMBL" id="CAE0817973.1"/>
    </source>
</evidence>
<organism evidence="2">
    <name type="scientific">Eutreptiella gymnastica</name>
    <dbReference type="NCBI Taxonomy" id="73025"/>
    <lineage>
        <taxon>Eukaryota</taxon>
        <taxon>Discoba</taxon>
        <taxon>Euglenozoa</taxon>
        <taxon>Euglenida</taxon>
        <taxon>Spirocuta</taxon>
        <taxon>Euglenophyceae</taxon>
        <taxon>Eutreptiales</taxon>
        <taxon>Eutreptiaceae</taxon>
        <taxon>Eutreptiella</taxon>
    </lineage>
</organism>
<accession>A0A7S4FX29</accession>
<feature type="region of interest" description="Disordered" evidence="1">
    <location>
        <begin position="1"/>
        <end position="20"/>
    </location>
</feature>
<evidence type="ECO:0000256" key="1">
    <source>
        <dbReference type="SAM" id="MobiDB-lite"/>
    </source>
</evidence>
<name>A0A7S4FX29_9EUGL</name>
<proteinExistence type="predicted"/>
<dbReference type="AlphaFoldDB" id="A0A7S4FX29"/>
<protein>
    <submittedName>
        <fullName evidence="2">Uncharacterized protein</fullName>
    </submittedName>
</protein>
<sequence length="100" mass="11052">MKAFKGGAPGTRPETGPSQTACQMDDCVALWVVWVLGQCRHRTARRANAVESLLSQDISQSGVCTDVWSVVRRSLTGRGMFHKSKGSLWLFLRHLDVLHG</sequence>
<reference evidence="2" key="1">
    <citation type="submission" date="2021-01" db="EMBL/GenBank/DDBJ databases">
        <authorList>
            <person name="Corre E."/>
            <person name="Pelletier E."/>
            <person name="Niang G."/>
            <person name="Scheremetjew M."/>
            <person name="Finn R."/>
            <person name="Kale V."/>
            <person name="Holt S."/>
            <person name="Cochrane G."/>
            <person name="Meng A."/>
            <person name="Brown T."/>
            <person name="Cohen L."/>
        </authorList>
    </citation>
    <scope>NUCLEOTIDE SEQUENCE</scope>
    <source>
        <strain evidence="2">CCMP1594</strain>
    </source>
</reference>
<dbReference type="EMBL" id="HBJA01083506">
    <property type="protein sequence ID" value="CAE0817973.1"/>
    <property type="molecule type" value="Transcribed_RNA"/>
</dbReference>